<keyword evidence="6" id="KW-1185">Reference proteome</keyword>
<organism evidence="5 6">
    <name type="scientific">Holospora elegans E1</name>
    <dbReference type="NCBI Taxonomy" id="1427503"/>
    <lineage>
        <taxon>Bacteria</taxon>
        <taxon>Pseudomonadati</taxon>
        <taxon>Pseudomonadota</taxon>
        <taxon>Alphaproteobacteria</taxon>
        <taxon>Holosporales</taxon>
        <taxon>Holosporaceae</taxon>
        <taxon>Holospora</taxon>
    </lineage>
</organism>
<proteinExistence type="inferred from homology"/>
<reference evidence="5 6" key="1">
    <citation type="journal article" date="2014" name="FEMS Microbiol. Lett.">
        <title>Draft genome sequences of three Holospora species (Holospora obtusa, Holospora undulata, and Holospora elegans), endonuclear symbiotic bacteria of the ciliate Paramecium caudatum.</title>
        <authorList>
            <person name="Dohra H."/>
            <person name="Tanaka K."/>
            <person name="Suzuki T."/>
            <person name="Fujishima M."/>
            <person name="Suzuki H."/>
        </authorList>
    </citation>
    <scope>NUCLEOTIDE SEQUENCE [LARGE SCALE GENOMIC DNA]</scope>
    <source>
        <strain evidence="5 6">E1</strain>
    </source>
</reference>
<name>A0A023DYJ5_9PROT</name>
<dbReference type="AlphaFoldDB" id="A0A023DYJ5"/>
<gene>
    <name evidence="5" type="ORF">HE1_00879</name>
</gene>
<dbReference type="OrthoDB" id="9799835at2"/>
<dbReference type="PANTHER" id="PTHR33175">
    <property type="entry name" value="DNA-BINDING PROTEIN HU"/>
    <property type="match status" value="1"/>
</dbReference>
<dbReference type="InterPro" id="IPR000119">
    <property type="entry name" value="Hist_DNA-bd"/>
</dbReference>
<evidence type="ECO:0000313" key="5">
    <source>
        <dbReference type="EMBL" id="GAJ46544.1"/>
    </source>
</evidence>
<dbReference type="Gene3D" id="4.10.520.10">
    <property type="entry name" value="IHF-like DNA-binding proteins"/>
    <property type="match status" value="1"/>
</dbReference>
<evidence type="ECO:0000256" key="1">
    <source>
        <dbReference type="ARBA" id="ARBA00010529"/>
    </source>
</evidence>
<dbReference type="CDD" id="cd13831">
    <property type="entry name" value="HU"/>
    <property type="match status" value="1"/>
</dbReference>
<dbReference type="EMBL" id="BAUP01000110">
    <property type="protein sequence ID" value="GAJ46544.1"/>
    <property type="molecule type" value="Genomic_DNA"/>
</dbReference>
<dbReference type="Pfam" id="PF00216">
    <property type="entry name" value="Bac_DNA_binding"/>
    <property type="match status" value="1"/>
</dbReference>
<evidence type="ECO:0000256" key="4">
    <source>
        <dbReference type="RuleBase" id="RU003939"/>
    </source>
</evidence>
<evidence type="ECO:0000313" key="6">
    <source>
        <dbReference type="Proteomes" id="UP000024842"/>
    </source>
</evidence>
<comment type="caution">
    <text evidence="5">The sequence shown here is derived from an EMBL/GenBank/DDBJ whole genome shotgun (WGS) entry which is preliminary data.</text>
</comment>
<dbReference type="STRING" id="1427503.HE1_00879"/>
<sequence length="102" mass="10976">MKTGVTKIDLVAKIASKSGINKGTVNQVLDQFLEVVTETLKEGNSVRLTGFGSFLARLRPEMVARNPKTGASVTVPSVLVPVFRAGKHLKLALESIEVQDID</sequence>
<dbReference type="GO" id="GO:0005829">
    <property type="term" value="C:cytosol"/>
    <property type="evidence" value="ECO:0007669"/>
    <property type="project" value="TreeGrafter"/>
</dbReference>
<dbReference type="GO" id="GO:0003677">
    <property type="term" value="F:DNA binding"/>
    <property type="evidence" value="ECO:0007669"/>
    <property type="project" value="UniProtKB-KW"/>
</dbReference>
<dbReference type="PRINTS" id="PR01727">
    <property type="entry name" value="DNABINDINGHU"/>
</dbReference>
<evidence type="ECO:0000256" key="3">
    <source>
        <dbReference type="ARBA" id="ARBA00023125"/>
    </source>
</evidence>
<dbReference type="SMART" id="SM00411">
    <property type="entry name" value="BHL"/>
    <property type="match status" value="1"/>
</dbReference>
<accession>A0A023DYJ5</accession>
<protein>
    <submittedName>
        <fullName evidence="5">DNA-binding protein HU</fullName>
    </submittedName>
</protein>
<dbReference type="SUPFAM" id="SSF47729">
    <property type="entry name" value="IHF-like DNA-binding proteins"/>
    <property type="match status" value="1"/>
</dbReference>
<dbReference type="GO" id="GO:0030261">
    <property type="term" value="P:chromosome condensation"/>
    <property type="evidence" value="ECO:0007669"/>
    <property type="project" value="UniProtKB-KW"/>
</dbReference>
<comment type="similarity">
    <text evidence="1 4">Belongs to the bacterial histone-like protein family.</text>
</comment>
<dbReference type="GO" id="GO:0030527">
    <property type="term" value="F:structural constituent of chromatin"/>
    <property type="evidence" value="ECO:0007669"/>
    <property type="project" value="InterPro"/>
</dbReference>
<evidence type="ECO:0000256" key="2">
    <source>
        <dbReference type="ARBA" id="ARBA00023067"/>
    </source>
</evidence>
<keyword evidence="3 5" id="KW-0238">DNA-binding</keyword>
<dbReference type="InterPro" id="IPR010992">
    <property type="entry name" value="IHF-like_DNA-bd_dom_sf"/>
</dbReference>
<keyword evidence="2" id="KW-0226">DNA condensation</keyword>
<dbReference type="PANTHER" id="PTHR33175:SF3">
    <property type="entry name" value="DNA-BINDING PROTEIN HU-BETA"/>
    <property type="match status" value="1"/>
</dbReference>
<dbReference type="Proteomes" id="UP000024842">
    <property type="component" value="Unassembled WGS sequence"/>
</dbReference>